<dbReference type="Gene3D" id="3.20.20.80">
    <property type="entry name" value="Glycosidases"/>
    <property type="match status" value="1"/>
</dbReference>
<dbReference type="eggNOG" id="COG3858">
    <property type="taxonomic scope" value="Bacteria"/>
</dbReference>
<dbReference type="RefSeq" id="WP_242403753.1">
    <property type="nucleotide sequence ID" value="NZ_BAVZ01000004.1"/>
</dbReference>
<name>W7YT11_9BACL</name>
<comment type="caution">
    <text evidence="4">The sequence shown here is derived from an EMBL/GenBank/DDBJ whole genome shotgun (WGS) entry which is preliminary data.</text>
</comment>
<feature type="domain" description="GH18" evidence="3">
    <location>
        <begin position="222"/>
        <end position="533"/>
    </location>
</feature>
<dbReference type="InterPro" id="IPR001223">
    <property type="entry name" value="Glyco_hydro18_cat"/>
</dbReference>
<dbReference type="PROSITE" id="PS51272">
    <property type="entry name" value="SLH"/>
    <property type="match status" value="3"/>
</dbReference>
<evidence type="ECO:0000259" key="2">
    <source>
        <dbReference type="PROSITE" id="PS51272"/>
    </source>
</evidence>
<feature type="domain" description="SLH" evidence="2">
    <location>
        <begin position="155"/>
        <end position="217"/>
    </location>
</feature>
<proteinExistence type="predicted"/>
<dbReference type="Pfam" id="PF00704">
    <property type="entry name" value="Glyco_hydro_18"/>
    <property type="match status" value="1"/>
</dbReference>
<sequence length="535" mass="59914">MKKLHKLVAVIMTSMLTIGTTSPIYAATTKSSQPFDDISSSFARQNIIDLAKEGIIDGTGDRKFEPKKNVTRAEFITMTSRLLKLQPVDSDIVTFSDVPRSAWYYGWVQAGIHLGIVEGKGMNQFQPDTRITRQEAAVLIVRALKEERDSSANVELPYQDRMKVADWAVSSVQVALKLGLMRGDQGSFRPNDYVTREETAAILDRVFKDSYWSKVLNTTPASNIQLGWQNASTTAQYIATIKQSTINTLVPRWFFFDNNNDKPLANYVDSSLLTYAKQNNKKIWAMLGNRSNAEWTHTALTDLVRRDNIIKQLTAYVKSYGLAGINVDFENVSPQDRLPLTSFVTELTKSLHTVGGVVSIDVSPDLGTDWTDAFDYAALGKAADYVVLMGYDEHWDGDPIAGSVSSLPWVERATNKLLTSVSASKTILALPLYTRDWTIRTSGATSEELSLVKQGQRLRSVWSSKSWDSNLAQYVATYTQNGLQHRIWMEEGRSISSKYLMAAEHGIAGFAYWYIGAETADIWTSIRNVNRYSSY</sequence>
<keyword evidence="5" id="KW-1185">Reference proteome</keyword>
<dbReference type="AlphaFoldDB" id="W7YT11"/>
<dbReference type="InterPro" id="IPR029070">
    <property type="entry name" value="Chitinase_insertion_sf"/>
</dbReference>
<dbReference type="PANTHER" id="PTHR46066">
    <property type="entry name" value="CHITINASE DOMAIN-CONTAINING PROTEIN 1 FAMILY MEMBER"/>
    <property type="match status" value="1"/>
</dbReference>
<dbReference type="GO" id="GO:0008061">
    <property type="term" value="F:chitin binding"/>
    <property type="evidence" value="ECO:0007669"/>
    <property type="project" value="InterPro"/>
</dbReference>
<dbReference type="PANTHER" id="PTHR46066:SF2">
    <property type="entry name" value="CHITINASE DOMAIN-CONTAINING PROTEIN 1"/>
    <property type="match status" value="1"/>
</dbReference>
<keyword evidence="1" id="KW-0732">Signal</keyword>
<evidence type="ECO:0000259" key="3">
    <source>
        <dbReference type="PROSITE" id="PS51910"/>
    </source>
</evidence>
<reference evidence="4 5" key="1">
    <citation type="journal article" date="2014" name="Genome Announc.">
        <title>Draft Genome Sequence of Paenibacillus pini JCM 16418T, Isolated from the Rhizosphere of Pine Tree.</title>
        <authorList>
            <person name="Yuki M."/>
            <person name="Oshima K."/>
            <person name="Suda W."/>
            <person name="Oshida Y."/>
            <person name="Kitamura K."/>
            <person name="Iida Y."/>
            <person name="Hattori M."/>
            <person name="Ohkuma M."/>
        </authorList>
    </citation>
    <scope>NUCLEOTIDE SEQUENCE [LARGE SCALE GENOMIC DNA]</scope>
    <source>
        <strain evidence="4 5">JCM 16418</strain>
    </source>
</reference>
<evidence type="ECO:0000313" key="4">
    <source>
        <dbReference type="EMBL" id="GAF07781.1"/>
    </source>
</evidence>
<dbReference type="PROSITE" id="PS51910">
    <property type="entry name" value="GH18_2"/>
    <property type="match status" value="1"/>
</dbReference>
<protein>
    <submittedName>
        <fullName evidence="4">S-layer homology domain protein</fullName>
    </submittedName>
</protein>
<dbReference type="EMBL" id="BAVZ01000004">
    <property type="protein sequence ID" value="GAF07781.1"/>
    <property type="molecule type" value="Genomic_DNA"/>
</dbReference>
<dbReference type="InterPro" id="IPR001119">
    <property type="entry name" value="SLH_dom"/>
</dbReference>
<gene>
    <name evidence="4" type="ORF">JCM16418_1809</name>
</gene>
<dbReference type="GO" id="GO:0005975">
    <property type="term" value="P:carbohydrate metabolic process"/>
    <property type="evidence" value="ECO:0007669"/>
    <property type="project" value="InterPro"/>
</dbReference>
<feature type="chain" id="PRO_5004904600" evidence="1">
    <location>
        <begin position="27"/>
        <end position="535"/>
    </location>
</feature>
<dbReference type="InterPro" id="IPR017853">
    <property type="entry name" value="GH"/>
</dbReference>
<organism evidence="4 5">
    <name type="scientific">Paenibacillus pini JCM 16418</name>
    <dbReference type="NCBI Taxonomy" id="1236976"/>
    <lineage>
        <taxon>Bacteria</taxon>
        <taxon>Bacillati</taxon>
        <taxon>Bacillota</taxon>
        <taxon>Bacilli</taxon>
        <taxon>Bacillales</taxon>
        <taxon>Paenibacillaceae</taxon>
        <taxon>Paenibacillus</taxon>
    </lineage>
</organism>
<dbReference type="Gene3D" id="3.10.50.10">
    <property type="match status" value="1"/>
</dbReference>
<feature type="domain" description="SLH" evidence="2">
    <location>
        <begin position="30"/>
        <end position="90"/>
    </location>
</feature>
<evidence type="ECO:0000313" key="5">
    <source>
        <dbReference type="Proteomes" id="UP000019364"/>
    </source>
</evidence>
<dbReference type="InterPro" id="IPR011583">
    <property type="entry name" value="Chitinase_II/V-like_cat"/>
</dbReference>
<feature type="domain" description="SLH" evidence="2">
    <location>
        <begin position="91"/>
        <end position="154"/>
    </location>
</feature>
<dbReference type="Proteomes" id="UP000019364">
    <property type="component" value="Unassembled WGS sequence"/>
</dbReference>
<dbReference type="SUPFAM" id="SSF51445">
    <property type="entry name" value="(Trans)glycosidases"/>
    <property type="match status" value="1"/>
</dbReference>
<accession>W7YT11</accession>
<dbReference type="STRING" id="1236976.JCM16418_1809"/>
<evidence type="ECO:0000256" key="1">
    <source>
        <dbReference type="SAM" id="SignalP"/>
    </source>
</evidence>
<dbReference type="SMART" id="SM00636">
    <property type="entry name" value="Glyco_18"/>
    <property type="match status" value="1"/>
</dbReference>
<feature type="signal peptide" evidence="1">
    <location>
        <begin position="1"/>
        <end position="26"/>
    </location>
</feature>
<dbReference type="Pfam" id="PF00395">
    <property type="entry name" value="SLH"/>
    <property type="match status" value="3"/>
</dbReference>